<dbReference type="SUPFAM" id="SSF51905">
    <property type="entry name" value="FAD/NAD(P)-binding domain"/>
    <property type="match status" value="1"/>
</dbReference>
<evidence type="ECO:0000313" key="1">
    <source>
        <dbReference type="EMBL" id="CAG4883281.1"/>
    </source>
</evidence>
<evidence type="ECO:0008006" key="3">
    <source>
        <dbReference type="Google" id="ProtNLM"/>
    </source>
</evidence>
<dbReference type="PANTHER" id="PTHR10668">
    <property type="entry name" value="PHYTOENE DEHYDROGENASE"/>
    <property type="match status" value="1"/>
</dbReference>
<dbReference type="Proteomes" id="UP000742786">
    <property type="component" value="Unassembled WGS sequence"/>
</dbReference>
<dbReference type="Gene3D" id="3.50.50.60">
    <property type="entry name" value="FAD/NAD(P)-binding domain"/>
    <property type="match status" value="2"/>
</dbReference>
<comment type="caution">
    <text evidence="1">The sequence shown here is derived from an EMBL/GenBank/DDBJ whole genome shotgun (WGS) entry which is preliminary data.</text>
</comment>
<dbReference type="Pfam" id="PF13450">
    <property type="entry name" value="NAD_binding_8"/>
    <property type="match status" value="1"/>
</dbReference>
<gene>
    <name evidence="1" type="ORF">GTOL_11163</name>
</gene>
<dbReference type="InterPro" id="IPR036188">
    <property type="entry name" value="FAD/NAD-bd_sf"/>
</dbReference>
<proteinExistence type="predicted"/>
<accession>A0A916J6F7</accession>
<sequence>MADASYDAIVVGGGHHATIISCYLAKAGLQVAVLEGHTALGGGAVSEEAPAPGFRQNPHAHFTRFYGHPAYADFNLREEGLEYVFPEQNEGMIFEDGSSFIGYSAFRVVDPKTGRTEESPENVKKTYDQIKAFSQRDADMYLRLFDQYKKYWKKAFHKNRFTAPTPWGTPDDLEALCYIADSGIEPVHQFMSVRQCAYDFFESPELRTLFMRACPTSNGAFPDDAMGLMNLMHVMGLVLSFEPAAIVKGGTQSITDALVKVGKKLGVQHFTGYEVDEIIVENGAATGVKLARGGVLKAPLVISDLGVPQTFLRLLRAQKFDDRLLHRIKNIHYDRGQIFWGNVAMHELPKYTADNINPGVGTQPRLYTGAKDPDYMASKYQHDIFLLGFPQQPYILTAPDSIWDKTRAPEGKHTILIEDFTAPARLFSARDWGRIKEEFTDRALEEWRKYAPNMTKDNIIGVRIYGPYDVQAGKPDMKEGGWTEGAMFASQLTRFRPTPETSGFRTPIKNLYMCSSNLHSAGGIGRGSSYIAYKIIAQDRSLARIWEQAGREF</sequence>
<organism evidence="1 2">
    <name type="scientific">Georgfuchsia toluolica</name>
    <dbReference type="NCBI Taxonomy" id="424218"/>
    <lineage>
        <taxon>Bacteria</taxon>
        <taxon>Pseudomonadati</taxon>
        <taxon>Pseudomonadota</taxon>
        <taxon>Betaproteobacteria</taxon>
        <taxon>Nitrosomonadales</taxon>
        <taxon>Sterolibacteriaceae</taxon>
        <taxon>Georgfuchsia</taxon>
    </lineage>
</organism>
<name>A0A916J6F7_9PROT</name>
<dbReference type="EMBL" id="CAJQUM010000001">
    <property type="protein sequence ID" value="CAG4883281.1"/>
    <property type="molecule type" value="Genomic_DNA"/>
</dbReference>
<keyword evidence="2" id="KW-1185">Reference proteome</keyword>
<reference evidence="1" key="1">
    <citation type="submission" date="2021-04" db="EMBL/GenBank/DDBJ databases">
        <authorList>
            <person name="Hornung B."/>
        </authorList>
    </citation>
    <scope>NUCLEOTIDE SEQUENCE</scope>
    <source>
        <strain evidence="1">G5G6</strain>
    </source>
</reference>
<dbReference type="PANTHER" id="PTHR10668:SF103">
    <property type="entry name" value="PYRIDINE NUCLEOTIDE-DISULFIDE OXIDOREDUCTASE DOMAIN-CONTAINING PROTEIN 2"/>
    <property type="match status" value="1"/>
</dbReference>
<dbReference type="AlphaFoldDB" id="A0A916J6F7"/>
<dbReference type="RefSeq" id="WP_220635265.1">
    <property type="nucleotide sequence ID" value="NZ_CAJQUM010000001.1"/>
</dbReference>
<protein>
    <recommendedName>
        <fullName evidence="3">NAD(P)/FAD-dependent oxidoreductase</fullName>
    </recommendedName>
</protein>
<evidence type="ECO:0000313" key="2">
    <source>
        <dbReference type="Proteomes" id="UP000742786"/>
    </source>
</evidence>